<dbReference type="PANTHER" id="PTHR30055">
    <property type="entry name" value="HTH-TYPE TRANSCRIPTIONAL REGULATOR RUTR"/>
    <property type="match status" value="1"/>
</dbReference>
<dbReference type="InterPro" id="IPR050109">
    <property type="entry name" value="HTH-type_TetR-like_transc_reg"/>
</dbReference>
<dbReference type="Proteomes" id="UP000019277">
    <property type="component" value="Unassembled WGS sequence"/>
</dbReference>
<dbReference type="InterPro" id="IPR009057">
    <property type="entry name" value="Homeodomain-like_sf"/>
</dbReference>
<dbReference type="eggNOG" id="COG1309">
    <property type="taxonomic scope" value="Bacteria"/>
</dbReference>
<protein>
    <submittedName>
        <fullName evidence="4">Transcriptional regulator, TetR family</fullName>
    </submittedName>
</protein>
<dbReference type="GO" id="GO:0003700">
    <property type="term" value="F:DNA-binding transcription factor activity"/>
    <property type="evidence" value="ECO:0007669"/>
    <property type="project" value="TreeGrafter"/>
</dbReference>
<accession>A0A8E2X6J8</accession>
<dbReference type="AlphaFoldDB" id="W7J067"/>
<dbReference type="GO" id="GO:0000976">
    <property type="term" value="F:transcription cis-regulatory region binding"/>
    <property type="evidence" value="ECO:0007669"/>
    <property type="project" value="TreeGrafter"/>
</dbReference>
<evidence type="ECO:0000256" key="1">
    <source>
        <dbReference type="ARBA" id="ARBA00023125"/>
    </source>
</evidence>
<dbReference type="PRINTS" id="PR00455">
    <property type="entry name" value="HTHTETR"/>
</dbReference>
<sequence>MGHHHRRASLERARVSQAERAGAMRARLIDATIECVAELGYGRMSTNDIVRSARVSRGALAHHFPTKADLVSAAAQRLLERRVEDFRDRFTAMAPDRRTPAEALSVLWSFYDDTGGLVLLELMVAARHNRELAEVMAPVPERIAEVSADVFAEFFPELAGRPFLGEALRAVHALFSGLALNALPDGDRSGRGAEVRAFLKIIVSAMPQIVAFDPA</sequence>
<proteinExistence type="predicted"/>
<evidence type="ECO:0000259" key="3">
    <source>
        <dbReference type="PROSITE" id="PS50977"/>
    </source>
</evidence>
<dbReference type="Gene3D" id="1.10.357.10">
    <property type="entry name" value="Tetracycline Repressor, domain 2"/>
    <property type="match status" value="1"/>
</dbReference>
<evidence type="ECO:0000313" key="5">
    <source>
        <dbReference type="Proteomes" id="UP000019277"/>
    </source>
</evidence>
<organism evidence="4 5">
    <name type="scientific">Actinokineospora spheciospongiae</name>
    <dbReference type="NCBI Taxonomy" id="909613"/>
    <lineage>
        <taxon>Bacteria</taxon>
        <taxon>Bacillati</taxon>
        <taxon>Actinomycetota</taxon>
        <taxon>Actinomycetes</taxon>
        <taxon>Pseudonocardiales</taxon>
        <taxon>Pseudonocardiaceae</taxon>
        <taxon>Actinokineospora</taxon>
    </lineage>
</organism>
<keyword evidence="5" id="KW-1185">Reference proteome</keyword>
<evidence type="ECO:0000256" key="2">
    <source>
        <dbReference type="PROSITE-ProRule" id="PRU00335"/>
    </source>
</evidence>
<dbReference type="InterPro" id="IPR001647">
    <property type="entry name" value="HTH_TetR"/>
</dbReference>
<gene>
    <name evidence="4" type="ORF">UO65_2450</name>
</gene>
<name>W7J067_9PSEU</name>
<accession>W7J067</accession>
<dbReference type="OrthoDB" id="4538622at2"/>
<dbReference type="SUPFAM" id="SSF46689">
    <property type="entry name" value="Homeodomain-like"/>
    <property type="match status" value="1"/>
</dbReference>
<dbReference type="STRING" id="909613.UO65_2450"/>
<comment type="caution">
    <text evidence="4">The sequence shown here is derived from an EMBL/GenBank/DDBJ whole genome shotgun (WGS) entry which is preliminary data.</text>
</comment>
<dbReference type="RefSeq" id="WP_052021063.1">
    <property type="nucleotide sequence ID" value="NZ_AYXG01000083.1"/>
</dbReference>
<feature type="DNA-binding region" description="H-T-H motif" evidence="2">
    <location>
        <begin position="45"/>
        <end position="64"/>
    </location>
</feature>
<dbReference type="EMBL" id="AYXG01000083">
    <property type="protein sequence ID" value="EWC62271.1"/>
    <property type="molecule type" value="Genomic_DNA"/>
</dbReference>
<feature type="domain" description="HTH tetR-type" evidence="3">
    <location>
        <begin position="22"/>
        <end position="82"/>
    </location>
</feature>
<keyword evidence="1 2" id="KW-0238">DNA-binding</keyword>
<evidence type="ECO:0000313" key="4">
    <source>
        <dbReference type="EMBL" id="EWC62271.1"/>
    </source>
</evidence>
<dbReference type="Pfam" id="PF00440">
    <property type="entry name" value="TetR_N"/>
    <property type="match status" value="1"/>
</dbReference>
<dbReference type="PROSITE" id="PS50977">
    <property type="entry name" value="HTH_TETR_2"/>
    <property type="match status" value="1"/>
</dbReference>
<dbReference type="PANTHER" id="PTHR30055:SF226">
    <property type="entry name" value="HTH-TYPE TRANSCRIPTIONAL REGULATOR PKSA"/>
    <property type="match status" value="1"/>
</dbReference>
<reference evidence="4 5" key="1">
    <citation type="journal article" date="2014" name="Genome Announc.">
        <title>Draft Genome Sequence of the Antitrypanosomally Active Sponge-Associated Bacterium Actinokineospora sp. Strain EG49.</title>
        <authorList>
            <person name="Harjes J."/>
            <person name="Ryu T."/>
            <person name="Abdelmohsen U.R."/>
            <person name="Moitinho-Silva L."/>
            <person name="Horn H."/>
            <person name="Ravasi T."/>
            <person name="Hentschel U."/>
        </authorList>
    </citation>
    <scope>NUCLEOTIDE SEQUENCE [LARGE SCALE GENOMIC DNA]</scope>
    <source>
        <strain evidence="4 5">EG49</strain>
    </source>
</reference>